<proteinExistence type="predicted"/>
<dbReference type="AlphaFoldDB" id="A0A510Y1H9"/>
<accession>A0A510Y1H9</accession>
<reference evidence="2 3" key="1">
    <citation type="submission" date="2019-07" db="EMBL/GenBank/DDBJ databases">
        <title>Whole genome shotgun sequence of Marinococcus halophilus NBRC 102359.</title>
        <authorList>
            <person name="Hosoyama A."/>
            <person name="Uohara A."/>
            <person name="Ohji S."/>
            <person name="Ichikawa N."/>
        </authorList>
    </citation>
    <scope>NUCLEOTIDE SEQUENCE [LARGE SCALE GENOMIC DNA]</scope>
    <source>
        <strain evidence="2 3">NBRC 102359</strain>
    </source>
</reference>
<feature type="region of interest" description="Disordered" evidence="1">
    <location>
        <begin position="1"/>
        <end position="27"/>
    </location>
</feature>
<dbReference type="Proteomes" id="UP000321051">
    <property type="component" value="Unassembled WGS sequence"/>
</dbReference>
<protein>
    <submittedName>
        <fullName evidence="2">Uncharacterized protein</fullName>
    </submittedName>
</protein>
<dbReference type="RefSeq" id="WP_094907793.1">
    <property type="nucleotide sequence ID" value="NZ_BJUN01000001.1"/>
</dbReference>
<organism evidence="2 3">
    <name type="scientific">Marinococcus halophilus</name>
    <dbReference type="NCBI Taxonomy" id="1371"/>
    <lineage>
        <taxon>Bacteria</taxon>
        <taxon>Bacillati</taxon>
        <taxon>Bacillota</taxon>
        <taxon>Bacilli</taxon>
        <taxon>Bacillales</taxon>
        <taxon>Bacillaceae</taxon>
        <taxon>Marinococcus</taxon>
    </lineage>
</organism>
<sequence>MVEQLELPLDQEPEEFEEESTEENEVQVVKEQPNLPFLNVGDTVKTVNPDEDIHDVETYYYLQKFGKEKGEIISTGTNEYEAHYYEVQFYKQIGVFYESEIIPL</sequence>
<evidence type="ECO:0000313" key="3">
    <source>
        <dbReference type="Proteomes" id="UP000321051"/>
    </source>
</evidence>
<evidence type="ECO:0000313" key="2">
    <source>
        <dbReference type="EMBL" id="GEK57172.1"/>
    </source>
</evidence>
<keyword evidence="3" id="KW-1185">Reference proteome</keyword>
<dbReference type="EMBL" id="BJUN01000001">
    <property type="protein sequence ID" value="GEK57172.1"/>
    <property type="molecule type" value="Genomic_DNA"/>
</dbReference>
<feature type="compositionally biased region" description="Acidic residues" evidence="1">
    <location>
        <begin position="9"/>
        <end position="25"/>
    </location>
</feature>
<gene>
    <name evidence="2" type="ORF">MHA01_00770</name>
</gene>
<name>A0A510Y1H9_MARHA</name>
<evidence type="ECO:0000256" key="1">
    <source>
        <dbReference type="SAM" id="MobiDB-lite"/>
    </source>
</evidence>
<comment type="caution">
    <text evidence="2">The sequence shown here is derived from an EMBL/GenBank/DDBJ whole genome shotgun (WGS) entry which is preliminary data.</text>
</comment>